<feature type="region of interest" description="Disordered" evidence="1">
    <location>
        <begin position="212"/>
        <end position="258"/>
    </location>
</feature>
<sequence length="369" mass="41951">MAPKKSNLSTDQNKRDRTQKILQRAGPTKKTINGPTPLKSGLSSITAPHFVKNIVDPQLKDDVNRNMQGLLDVSDFVKNVLGFDEQELKWQEWTFTPPVSLYDKYAACKLEPSRYEPFCEMLEYALKQWDDNTNPERKRTIRLRPNRNGKKIKGYKGYEKPNERDPDLFSVLPHETDDKIIIQWRGITIVVEFKKKGTRAADRLKALRETGHFASCPDPPLTVPKTSSRPKRKLHSVDEPNKAQKTGPSSLPSSRINSQPNEPDVFFATGSTAVQDGSIPRATDDQIQLAGYANEMFASVGNRRYVTGIFVDDDKVSLWYYDRIGVVRSKEFSFYEDPKLFVLVAVAVAVCDRKHFGYEPLLIPETEVV</sequence>
<dbReference type="STRING" id="135208.A0A4Z0A3R0"/>
<dbReference type="AlphaFoldDB" id="A0A4Z0A3R0"/>
<dbReference type="OrthoDB" id="5569250at2759"/>
<dbReference type="EMBL" id="SFCI01000253">
    <property type="protein sequence ID" value="TFY81074.1"/>
    <property type="molecule type" value="Genomic_DNA"/>
</dbReference>
<feature type="region of interest" description="Disordered" evidence="1">
    <location>
        <begin position="1"/>
        <end position="43"/>
    </location>
</feature>
<feature type="compositionally biased region" description="Polar residues" evidence="1">
    <location>
        <begin position="1"/>
        <end position="11"/>
    </location>
</feature>
<evidence type="ECO:0000313" key="4">
    <source>
        <dbReference type="Proteomes" id="UP000298061"/>
    </source>
</evidence>
<gene>
    <name evidence="3" type="ORF">EWM64_g2936</name>
</gene>
<accession>A0A4Z0A3R0</accession>
<comment type="caution">
    <text evidence="3">The sequence shown here is derived from an EMBL/GenBank/DDBJ whole genome shotgun (WGS) entry which is preliminary data.</text>
</comment>
<proteinExistence type="predicted"/>
<feature type="non-terminal residue" evidence="3">
    <location>
        <position position="369"/>
    </location>
</feature>
<dbReference type="InterPro" id="IPR040976">
    <property type="entry name" value="Pkinase_fungal"/>
</dbReference>
<dbReference type="Pfam" id="PF17667">
    <property type="entry name" value="Pkinase_fungal"/>
    <property type="match status" value="1"/>
</dbReference>
<dbReference type="Proteomes" id="UP000298061">
    <property type="component" value="Unassembled WGS sequence"/>
</dbReference>
<feature type="domain" description="Fungal-type protein kinase" evidence="2">
    <location>
        <begin position="283"/>
        <end position="363"/>
    </location>
</feature>
<evidence type="ECO:0000256" key="1">
    <source>
        <dbReference type="SAM" id="MobiDB-lite"/>
    </source>
</evidence>
<protein>
    <recommendedName>
        <fullName evidence="2">Fungal-type protein kinase domain-containing protein</fullName>
    </recommendedName>
</protein>
<reference evidence="3 4" key="1">
    <citation type="submission" date="2019-02" db="EMBL/GenBank/DDBJ databases">
        <title>Genome sequencing of the rare red list fungi Hericium alpestre (H. flagellum).</title>
        <authorList>
            <person name="Buettner E."/>
            <person name="Kellner H."/>
        </authorList>
    </citation>
    <scope>NUCLEOTIDE SEQUENCE [LARGE SCALE GENOMIC DNA]</scope>
    <source>
        <strain evidence="3 4">DSM 108284</strain>
    </source>
</reference>
<evidence type="ECO:0000259" key="2">
    <source>
        <dbReference type="Pfam" id="PF17667"/>
    </source>
</evidence>
<keyword evidence="4" id="KW-1185">Reference proteome</keyword>
<feature type="compositionally biased region" description="Polar residues" evidence="1">
    <location>
        <begin position="243"/>
        <end position="258"/>
    </location>
</feature>
<organism evidence="3 4">
    <name type="scientific">Hericium alpestre</name>
    <dbReference type="NCBI Taxonomy" id="135208"/>
    <lineage>
        <taxon>Eukaryota</taxon>
        <taxon>Fungi</taxon>
        <taxon>Dikarya</taxon>
        <taxon>Basidiomycota</taxon>
        <taxon>Agaricomycotina</taxon>
        <taxon>Agaricomycetes</taxon>
        <taxon>Russulales</taxon>
        <taxon>Hericiaceae</taxon>
        <taxon>Hericium</taxon>
    </lineage>
</organism>
<evidence type="ECO:0000313" key="3">
    <source>
        <dbReference type="EMBL" id="TFY81074.1"/>
    </source>
</evidence>
<name>A0A4Z0A3R0_9AGAM</name>